<evidence type="ECO:0000313" key="2">
    <source>
        <dbReference type="EMBL" id="MCA2014558.1"/>
    </source>
</evidence>
<dbReference type="PANTHER" id="PTHR12558">
    <property type="entry name" value="CELL DIVISION CYCLE 16,23,27"/>
    <property type="match status" value="1"/>
</dbReference>
<sequence length="405" mass="46534">MHLRYIKQCLGILSVIIIMGVSEGAIAKTQPQLSDHTYKVVNSVQRLVALKNYDDALEKLGDARESTSRKYDQAVLLQQTGYIYSMLSNYKQAIHYFDLSLKTDGLPVSVAQQVRYGLGQLYLAEEQYRQSIKTLEQWFKVNQSTDEPPQATVYVTLASAYAQIEDYKHVIKPMKTAISMTKEPNENWYLLLMASYHELKQYRNMIGVLETLTQKYPDKKQYWMQLSGAYMEIGKEKDALSALEMPYQLGMLTKAPEIMRLVNFEAYMGIPYRAASILDKALQENNVERSVETLDTLANFYHQAKDLHKAIQVYEASYRLKPSVDKQSKISKLMLQDKDYVELIKFTSQPAKDADFNDKAELSYLRGMAYFELKQHKQALQAMQSAAKSNEVKSMAVAWIQYLKG</sequence>
<evidence type="ECO:0000313" key="3">
    <source>
        <dbReference type="Proteomes" id="UP001199044"/>
    </source>
</evidence>
<dbReference type="PANTHER" id="PTHR12558:SF13">
    <property type="entry name" value="CELL DIVISION CYCLE PROTEIN 27 HOMOLOG"/>
    <property type="match status" value="1"/>
</dbReference>
<dbReference type="SUPFAM" id="SSF48452">
    <property type="entry name" value="TPR-like"/>
    <property type="match status" value="1"/>
</dbReference>
<dbReference type="Gene3D" id="1.25.40.10">
    <property type="entry name" value="Tetratricopeptide repeat domain"/>
    <property type="match status" value="2"/>
</dbReference>
<comment type="caution">
    <text evidence="2">The sequence shown here is derived from an EMBL/GenBank/DDBJ whole genome shotgun (WGS) entry which is preliminary data.</text>
</comment>
<feature type="repeat" description="TPR" evidence="1">
    <location>
        <begin position="291"/>
        <end position="324"/>
    </location>
</feature>
<dbReference type="Proteomes" id="UP001199044">
    <property type="component" value="Unassembled WGS sequence"/>
</dbReference>
<name>A0ABS7YFW2_9VIBR</name>
<protein>
    <submittedName>
        <fullName evidence="2">Tetratricopeptide repeat protein</fullName>
    </submittedName>
</protein>
<dbReference type="InterPro" id="IPR019734">
    <property type="entry name" value="TPR_rpt"/>
</dbReference>
<keyword evidence="1" id="KW-0802">TPR repeat</keyword>
<dbReference type="SMART" id="SM00028">
    <property type="entry name" value="TPR"/>
    <property type="match status" value="5"/>
</dbReference>
<dbReference type="InterPro" id="IPR011990">
    <property type="entry name" value="TPR-like_helical_dom_sf"/>
</dbReference>
<dbReference type="EMBL" id="JAIWIU010000004">
    <property type="protein sequence ID" value="MCA2014558.1"/>
    <property type="molecule type" value="Genomic_DNA"/>
</dbReference>
<keyword evidence="3" id="KW-1185">Reference proteome</keyword>
<gene>
    <name evidence="2" type="ORF">LDJ79_00450</name>
</gene>
<dbReference type="PROSITE" id="PS50005">
    <property type="entry name" value="TPR"/>
    <property type="match status" value="1"/>
</dbReference>
<dbReference type="SUPFAM" id="SSF81901">
    <property type="entry name" value="HCP-like"/>
    <property type="match status" value="1"/>
</dbReference>
<evidence type="ECO:0000256" key="1">
    <source>
        <dbReference type="PROSITE-ProRule" id="PRU00339"/>
    </source>
</evidence>
<accession>A0ABS7YFW2</accession>
<organism evidence="2 3">
    <name type="scientific">Vibrio tritonius</name>
    <dbReference type="NCBI Taxonomy" id="1435069"/>
    <lineage>
        <taxon>Bacteria</taxon>
        <taxon>Pseudomonadati</taxon>
        <taxon>Pseudomonadota</taxon>
        <taxon>Gammaproteobacteria</taxon>
        <taxon>Vibrionales</taxon>
        <taxon>Vibrionaceae</taxon>
        <taxon>Vibrio</taxon>
    </lineage>
</organism>
<dbReference type="Pfam" id="PF13181">
    <property type="entry name" value="TPR_8"/>
    <property type="match status" value="2"/>
</dbReference>
<proteinExistence type="predicted"/>
<dbReference type="RefSeq" id="WP_225249194.1">
    <property type="nucleotide sequence ID" value="NZ_JAIWIU010000004.1"/>
</dbReference>
<reference evidence="3" key="1">
    <citation type="submission" date="2023-07" db="EMBL/GenBank/DDBJ databases">
        <title>Molecular identification of indigenous halophilic bacteria isolated from red sea cost, biodegradation of synthetic dyes and assessment of degraded metabolite toxicity.</title>
        <authorList>
            <person name="Chaieb K."/>
            <person name="Altayb H.N."/>
        </authorList>
    </citation>
    <scope>NUCLEOTIDE SEQUENCE [LARGE SCALE GENOMIC DNA]</scope>
    <source>
        <strain evidence="3">K20</strain>
    </source>
</reference>